<dbReference type="CDD" id="cd04860">
    <property type="entry name" value="AE_Prim_S"/>
    <property type="match status" value="1"/>
</dbReference>
<dbReference type="AlphaFoldDB" id="A0A8J2R8U8"/>
<sequence length="398" mass="46177">MVGQHDENLLPEMLPVYYTRLFPQNIFCRWLACGSSPQPLSNRELSFTLADDIYLRYLSINNQKEFQTLLQKKCPHKLDIGAVYNTKPSIGRHDAVVLSRELVFDIDLTDYDEVRTCCQEAKVCNKCWKFMVVACEIINAALKDDFGFQNILWVFSGRRGCHCWVSDYEARTLDSPGRAAVADYLCLIFGGENKNKKVHLGSDNLHSSIKRSLNIIDRYFLEILEDQDFLSTSEGTKKFLKIIPDDTLRKQVEESFGRGSSTVDKWECFIQTYYQYCKENINAIRKMKYLVEEIKIQYCYPRLDVNVTKGFNHLLKSPFSIHPKTGKVSIVFKPENARSMKLEDIPTIYSLLDDNSPDKIQHQNNMRTAVKNFQEVVFSLEKTEAMRRRNDASKYIIL</sequence>
<accession>A0A8J2R8U8</accession>
<gene>
    <name evidence="11" type="ORF">DCHRY22_LOCUS15970</name>
</gene>
<evidence type="ECO:0000256" key="3">
    <source>
        <dbReference type="ARBA" id="ARBA00022515"/>
    </source>
</evidence>
<keyword evidence="12" id="KW-1185">Reference proteome</keyword>
<dbReference type="NCBIfam" id="TIGR00335">
    <property type="entry name" value="primase_sml"/>
    <property type="match status" value="1"/>
</dbReference>
<proteinExistence type="inferred from homology"/>
<dbReference type="Pfam" id="PF01896">
    <property type="entry name" value="DNA_primase_S"/>
    <property type="match status" value="1"/>
</dbReference>
<keyword evidence="8" id="KW-0862">Zinc</keyword>
<keyword evidence="6 10" id="KW-0235">DNA replication</keyword>
<dbReference type="GO" id="GO:0046872">
    <property type="term" value="F:metal ion binding"/>
    <property type="evidence" value="ECO:0007669"/>
    <property type="project" value="UniProtKB-KW"/>
</dbReference>
<dbReference type="InterPro" id="IPR014052">
    <property type="entry name" value="DNA_primase_ssu_euk/arc"/>
</dbReference>
<keyword evidence="2 10" id="KW-0240">DNA-directed RNA polymerase</keyword>
<dbReference type="InterPro" id="IPR002755">
    <property type="entry name" value="DNA_primase_S"/>
</dbReference>
<dbReference type="FunFam" id="3.90.920.10:FF:000003">
    <property type="entry name" value="DNA primase"/>
    <property type="match status" value="1"/>
</dbReference>
<evidence type="ECO:0000256" key="8">
    <source>
        <dbReference type="ARBA" id="ARBA00022833"/>
    </source>
</evidence>
<dbReference type="GO" id="GO:0003899">
    <property type="term" value="F:DNA-directed RNA polymerase activity"/>
    <property type="evidence" value="ECO:0007669"/>
    <property type="project" value="InterPro"/>
</dbReference>
<evidence type="ECO:0000256" key="2">
    <source>
        <dbReference type="ARBA" id="ARBA00022478"/>
    </source>
</evidence>
<dbReference type="OrthoDB" id="19606at2759"/>
<evidence type="ECO:0000256" key="9">
    <source>
        <dbReference type="ARBA" id="ARBA00023163"/>
    </source>
</evidence>
<keyword evidence="9" id="KW-0804">Transcription</keyword>
<evidence type="ECO:0000256" key="4">
    <source>
        <dbReference type="ARBA" id="ARBA00022679"/>
    </source>
</evidence>
<evidence type="ECO:0000313" key="12">
    <source>
        <dbReference type="Proteomes" id="UP000789524"/>
    </source>
</evidence>
<dbReference type="Proteomes" id="UP000789524">
    <property type="component" value="Unassembled WGS sequence"/>
</dbReference>
<dbReference type="Gene3D" id="3.90.920.10">
    <property type="entry name" value="DNA primase, PRIM domain"/>
    <property type="match status" value="1"/>
</dbReference>
<keyword evidence="4 10" id="KW-0808">Transferase</keyword>
<dbReference type="GO" id="GO:0005658">
    <property type="term" value="C:alpha DNA polymerase:primase complex"/>
    <property type="evidence" value="ECO:0007669"/>
    <property type="project" value="UniProtKB-ARBA"/>
</dbReference>
<dbReference type="GO" id="GO:0006269">
    <property type="term" value="P:DNA replication, synthesis of primer"/>
    <property type="evidence" value="ECO:0007669"/>
    <property type="project" value="UniProtKB-KW"/>
</dbReference>
<dbReference type="EC" id="2.7.7.-" evidence="10"/>
<organism evidence="11 12">
    <name type="scientific">Danaus chrysippus</name>
    <name type="common">African queen</name>
    <dbReference type="NCBI Taxonomy" id="151541"/>
    <lineage>
        <taxon>Eukaryota</taxon>
        <taxon>Metazoa</taxon>
        <taxon>Ecdysozoa</taxon>
        <taxon>Arthropoda</taxon>
        <taxon>Hexapoda</taxon>
        <taxon>Insecta</taxon>
        <taxon>Pterygota</taxon>
        <taxon>Neoptera</taxon>
        <taxon>Endopterygota</taxon>
        <taxon>Lepidoptera</taxon>
        <taxon>Glossata</taxon>
        <taxon>Ditrysia</taxon>
        <taxon>Papilionoidea</taxon>
        <taxon>Nymphalidae</taxon>
        <taxon>Danainae</taxon>
        <taxon>Danaini</taxon>
        <taxon>Danaina</taxon>
        <taxon>Danaus</taxon>
        <taxon>Anosia</taxon>
    </lineage>
</organism>
<keyword evidence="5" id="KW-0548">Nucleotidyltransferase</keyword>
<evidence type="ECO:0000256" key="7">
    <source>
        <dbReference type="ARBA" id="ARBA00022723"/>
    </source>
</evidence>
<evidence type="ECO:0000313" key="11">
    <source>
        <dbReference type="EMBL" id="CAG9585585.1"/>
    </source>
</evidence>
<comment type="caution">
    <text evidence="11">The sequence shown here is derived from an EMBL/GenBank/DDBJ whole genome shotgun (WGS) entry which is preliminary data.</text>
</comment>
<comment type="similarity">
    <text evidence="1 10">Belongs to the eukaryotic-type primase small subunit family.</text>
</comment>
<evidence type="ECO:0000256" key="1">
    <source>
        <dbReference type="ARBA" id="ARBA00009762"/>
    </source>
</evidence>
<keyword evidence="3 10" id="KW-0639">Primosome</keyword>
<dbReference type="SUPFAM" id="SSF56747">
    <property type="entry name" value="Prim-pol domain"/>
    <property type="match status" value="1"/>
</dbReference>
<evidence type="ECO:0000256" key="5">
    <source>
        <dbReference type="ARBA" id="ARBA00022695"/>
    </source>
</evidence>
<keyword evidence="7" id="KW-0479">Metal-binding</keyword>
<dbReference type="EMBL" id="CAKASE010000083">
    <property type="protein sequence ID" value="CAG9585585.1"/>
    <property type="molecule type" value="Genomic_DNA"/>
</dbReference>
<protein>
    <recommendedName>
        <fullName evidence="10">DNA primase</fullName>
        <ecNumber evidence="10">2.7.7.-</ecNumber>
    </recommendedName>
</protein>
<evidence type="ECO:0000256" key="10">
    <source>
        <dbReference type="RuleBase" id="RU003514"/>
    </source>
</evidence>
<dbReference type="PANTHER" id="PTHR10536">
    <property type="entry name" value="DNA PRIMASE SMALL SUBUNIT"/>
    <property type="match status" value="1"/>
</dbReference>
<name>A0A8J2R8U8_9NEOP</name>
<reference evidence="11" key="1">
    <citation type="submission" date="2021-09" db="EMBL/GenBank/DDBJ databases">
        <authorList>
            <person name="Martin H S."/>
        </authorList>
    </citation>
    <scope>NUCLEOTIDE SEQUENCE</scope>
</reference>
<evidence type="ECO:0000256" key="6">
    <source>
        <dbReference type="ARBA" id="ARBA00022705"/>
    </source>
</evidence>